<feature type="compositionally biased region" description="Low complexity" evidence="1">
    <location>
        <begin position="29"/>
        <end position="39"/>
    </location>
</feature>
<name>A0A427B439_ENSVE</name>
<evidence type="ECO:0000313" key="2">
    <source>
        <dbReference type="EMBL" id="RRT83226.1"/>
    </source>
</evidence>
<dbReference type="PANTHER" id="PTHR34361:SF2">
    <property type="entry name" value="OS08G0157800 PROTEIN"/>
    <property type="match status" value="1"/>
</dbReference>
<dbReference type="PANTHER" id="PTHR34361">
    <property type="entry name" value="OS08G0157800 PROTEIN"/>
    <property type="match status" value="1"/>
</dbReference>
<evidence type="ECO:0000313" key="3">
    <source>
        <dbReference type="Proteomes" id="UP000287651"/>
    </source>
</evidence>
<accession>A0A427B439</accession>
<sequence length="264" mass="29285">MIRAGGGSYRNRFPSLPPPPPPPPPLPQNPSSSSTLSPLARPFTLDHVFHSSPPPPSYHPLPAVDRPSASLLPSHTAISSDGSLRTQPSTGPGADPFSHYYSNSQPPAIVDSFRPSSAFSGVGTDPWNRPFDEEIGHGMRTDAVWSWTEPSLGYKVPPFQEDLKVPNGYTICNRRIMSKTLEHRSQHQLLYLKEYIALGQQKNTKELVKAMHDSSIKLLCTNFSGDDELEPHDYRLLYSVINNIALVLKDKKVLVIPLWSNMVQ</sequence>
<dbReference type="AlphaFoldDB" id="A0A427B439"/>
<feature type="region of interest" description="Disordered" evidence="1">
    <location>
        <begin position="1"/>
        <end position="101"/>
    </location>
</feature>
<proteinExistence type="predicted"/>
<gene>
    <name evidence="2" type="ORF">B296_00008243</name>
</gene>
<dbReference type="Proteomes" id="UP000287651">
    <property type="component" value="Unassembled WGS sequence"/>
</dbReference>
<feature type="compositionally biased region" description="Pro residues" evidence="1">
    <location>
        <begin position="15"/>
        <end position="28"/>
    </location>
</feature>
<comment type="caution">
    <text evidence="2">The sequence shown here is derived from an EMBL/GenBank/DDBJ whole genome shotgun (WGS) entry which is preliminary data.</text>
</comment>
<dbReference type="EMBL" id="AMZH03000536">
    <property type="protein sequence ID" value="RRT83226.1"/>
    <property type="molecule type" value="Genomic_DNA"/>
</dbReference>
<evidence type="ECO:0000256" key="1">
    <source>
        <dbReference type="SAM" id="MobiDB-lite"/>
    </source>
</evidence>
<protein>
    <submittedName>
        <fullName evidence="2">Uncharacterized protein</fullName>
    </submittedName>
</protein>
<organism evidence="2 3">
    <name type="scientific">Ensete ventricosum</name>
    <name type="common">Abyssinian banana</name>
    <name type="synonym">Musa ensete</name>
    <dbReference type="NCBI Taxonomy" id="4639"/>
    <lineage>
        <taxon>Eukaryota</taxon>
        <taxon>Viridiplantae</taxon>
        <taxon>Streptophyta</taxon>
        <taxon>Embryophyta</taxon>
        <taxon>Tracheophyta</taxon>
        <taxon>Spermatophyta</taxon>
        <taxon>Magnoliopsida</taxon>
        <taxon>Liliopsida</taxon>
        <taxon>Zingiberales</taxon>
        <taxon>Musaceae</taxon>
        <taxon>Ensete</taxon>
    </lineage>
</organism>
<feature type="compositionally biased region" description="Polar residues" evidence="1">
    <location>
        <begin position="71"/>
        <end position="90"/>
    </location>
</feature>
<reference evidence="2 3" key="1">
    <citation type="journal article" date="2014" name="Agronomy (Basel)">
        <title>A Draft Genome Sequence for Ensete ventricosum, the Drought-Tolerant Tree Against Hunger.</title>
        <authorList>
            <person name="Harrison J."/>
            <person name="Moore K.A."/>
            <person name="Paszkiewicz K."/>
            <person name="Jones T."/>
            <person name="Grant M."/>
            <person name="Ambacheew D."/>
            <person name="Muzemil S."/>
            <person name="Studholme D.J."/>
        </authorList>
    </citation>
    <scope>NUCLEOTIDE SEQUENCE [LARGE SCALE GENOMIC DNA]</scope>
</reference>